<dbReference type="PANTHER" id="PTHR33164">
    <property type="entry name" value="TRANSCRIPTIONAL REGULATOR, MARR FAMILY"/>
    <property type="match status" value="1"/>
</dbReference>
<dbReference type="GO" id="GO:0006950">
    <property type="term" value="P:response to stress"/>
    <property type="evidence" value="ECO:0007669"/>
    <property type="project" value="TreeGrafter"/>
</dbReference>
<sequence>MEAPRWLDEREERAWRGYRRMRRLLDLELARELAQDAGLSEPDYDVLSDLSETPDQRLRLSELADRMLWSRSRLSHHLTRMQQRGLVTREECASDGRGSVVALTPAGRQAIEAAAPGHVAAVRRHLIDLLTPEEVEALGALTHRVVDHLTAPIGPAGDPPRRVAPTSAGPEV</sequence>
<dbReference type="InterPro" id="IPR039422">
    <property type="entry name" value="MarR/SlyA-like"/>
</dbReference>
<dbReference type="Pfam" id="PF12802">
    <property type="entry name" value="MarR_2"/>
    <property type="match status" value="1"/>
</dbReference>
<dbReference type="GO" id="GO:0003700">
    <property type="term" value="F:DNA-binding transcription factor activity"/>
    <property type="evidence" value="ECO:0007669"/>
    <property type="project" value="InterPro"/>
</dbReference>
<proteinExistence type="predicted"/>
<feature type="region of interest" description="Disordered" evidence="1">
    <location>
        <begin position="151"/>
        <end position="172"/>
    </location>
</feature>
<dbReference type="RefSeq" id="WP_109805203.1">
    <property type="nucleotide sequence ID" value="NZ_QGKS01000415.1"/>
</dbReference>
<dbReference type="OrthoDB" id="5432081at2"/>
<feature type="domain" description="HTH marR-type" evidence="2">
    <location>
        <begin position="11"/>
        <end position="147"/>
    </location>
</feature>
<accession>A0A317D2S3</accession>
<gene>
    <name evidence="3" type="ORF">DKT69_32215</name>
</gene>
<dbReference type="PRINTS" id="PR00598">
    <property type="entry name" value="HTHMARR"/>
</dbReference>
<dbReference type="PANTHER" id="PTHR33164:SF99">
    <property type="entry name" value="MARR FAMILY REGULATORY PROTEIN"/>
    <property type="match status" value="1"/>
</dbReference>
<dbReference type="AlphaFoldDB" id="A0A317D2S3"/>
<protein>
    <submittedName>
        <fullName evidence="3">MarR family transcriptional regulator</fullName>
    </submittedName>
</protein>
<organism evidence="3 4">
    <name type="scientific">Micromonospora sicca</name>
    <dbReference type="NCBI Taxonomy" id="2202420"/>
    <lineage>
        <taxon>Bacteria</taxon>
        <taxon>Bacillati</taxon>
        <taxon>Actinomycetota</taxon>
        <taxon>Actinomycetes</taxon>
        <taxon>Micromonosporales</taxon>
        <taxon>Micromonosporaceae</taxon>
        <taxon>Micromonospora</taxon>
    </lineage>
</organism>
<dbReference type="SUPFAM" id="SSF46785">
    <property type="entry name" value="Winged helix' DNA-binding domain"/>
    <property type="match status" value="1"/>
</dbReference>
<reference evidence="3 4" key="1">
    <citation type="submission" date="2018-05" db="EMBL/GenBank/DDBJ databases">
        <title>Micromonosporas from Atacama Desert.</title>
        <authorList>
            <person name="Carro L."/>
            <person name="Golinska P."/>
            <person name="Klenk H.-P."/>
            <person name="Goodfellow M."/>
        </authorList>
    </citation>
    <scope>NUCLEOTIDE SEQUENCE [LARGE SCALE GENOMIC DNA]</scope>
    <source>
        <strain evidence="3 4">4G51</strain>
    </source>
</reference>
<evidence type="ECO:0000313" key="3">
    <source>
        <dbReference type="EMBL" id="PWR08824.1"/>
    </source>
</evidence>
<evidence type="ECO:0000259" key="2">
    <source>
        <dbReference type="PROSITE" id="PS50995"/>
    </source>
</evidence>
<dbReference type="SMART" id="SM00347">
    <property type="entry name" value="HTH_MARR"/>
    <property type="match status" value="1"/>
</dbReference>
<dbReference type="EMBL" id="QGKS01000415">
    <property type="protein sequence ID" value="PWR08824.1"/>
    <property type="molecule type" value="Genomic_DNA"/>
</dbReference>
<dbReference type="Gene3D" id="1.10.10.10">
    <property type="entry name" value="Winged helix-like DNA-binding domain superfamily/Winged helix DNA-binding domain"/>
    <property type="match status" value="1"/>
</dbReference>
<comment type="caution">
    <text evidence="3">The sequence shown here is derived from an EMBL/GenBank/DDBJ whole genome shotgun (WGS) entry which is preliminary data.</text>
</comment>
<dbReference type="InterPro" id="IPR036390">
    <property type="entry name" value="WH_DNA-bd_sf"/>
</dbReference>
<dbReference type="Proteomes" id="UP000246050">
    <property type="component" value="Unassembled WGS sequence"/>
</dbReference>
<name>A0A317D2S3_9ACTN</name>
<dbReference type="InterPro" id="IPR036388">
    <property type="entry name" value="WH-like_DNA-bd_sf"/>
</dbReference>
<evidence type="ECO:0000256" key="1">
    <source>
        <dbReference type="SAM" id="MobiDB-lite"/>
    </source>
</evidence>
<evidence type="ECO:0000313" key="4">
    <source>
        <dbReference type="Proteomes" id="UP000246050"/>
    </source>
</evidence>
<dbReference type="PROSITE" id="PS50995">
    <property type="entry name" value="HTH_MARR_2"/>
    <property type="match status" value="1"/>
</dbReference>
<dbReference type="InterPro" id="IPR000835">
    <property type="entry name" value="HTH_MarR-typ"/>
</dbReference>